<evidence type="ECO:0000256" key="5">
    <source>
        <dbReference type="ARBA" id="ARBA00023136"/>
    </source>
</evidence>
<feature type="transmembrane region" description="Helical" evidence="6">
    <location>
        <begin position="240"/>
        <end position="262"/>
    </location>
</feature>
<feature type="transmembrane region" description="Helical" evidence="6">
    <location>
        <begin position="211"/>
        <end position="234"/>
    </location>
</feature>
<name>A0ABU9C2Z8_9BURK</name>
<accession>A0ABU9C2Z8</accession>
<dbReference type="InterPro" id="IPR050638">
    <property type="entry name" value="AA-Vitamin_Transporters"/>
</dbReference>
<gene>
    <name evidence="8" type="ORF">AACH00_07815</name>
</gene>
<feature type="transmembrane region" description="Helical" evidence="6">
    <location>
        <begin position="105"/>
        <end position="124"/>
    </location>
</feature>
<dbReference type="InterPro" id="IPR000620">
    <property type="entry name" value="EamA_dom"/>
</dbReference>
<sequence length="332" mass="34552">MTLQQSTAQPASPGPLDARAVAVMTLLCVLWSLQQISLKAVAGQASPMLLVALRSLIGVVLLAALMARRADVPARSRWPAGALAGGLFALEYLLVTAALNLTQASHVVVFLYTAPLFAALGLHWRLPAERLNVVQWSGIGLAFGGITLAFLGGDVMAGVQTSSHGSGAGVTSAAQSLLGDALALLAGAAWGATTITIRCSNLAQAPATETLLYQLLGAFVLLLPAAVFTGQLHFEPVPVVWAHLAFQALIVSFASFLAWFWLLRRYLASQLGVFSFLTPLFGVVLGVWLLGESLTPPFEAGSALVLGGIALVSAHGAVGALLKRWRLVSGTA</sequence>
<dbReference type="PANTHER" id="PTHR32322">
    <property type="entry name" value="INNER MEMBRANE TRANSPORTER"/>
    <property type="match status" value="1"/>
</dbReference>
<protein>
    <submittedName>
        <fullName evidence="8">DMT family transporter</fullName>
    </submittedName>
</protein>
<keyword evidence="5 6" id="KW-0472">Membrane</keyword>
<evidence type="ECO:0000313" key="9">
    <source>
        <dbReference type="Proteomes" id="UP001379945"/>
    </source>
</evidence>
<evidence type="ECO:0000259" key="7">
    <source>
        <dbReference type="Pfam" id="PF00892"/>
    </source>
</evidence>
<feature type="transmembrane region" description="Helical" evidence="6">
    <location>
        <begin position="177"/>
        <end position="199"/>
    </location>
</feature>
<feature type="transmembrane region" description="Helical" evidence="6">
    <location>
        <begin position="271"/>
        <end position="291"/>
    </location>
</feature>
<feature type="domain" description="EamA" evidence="7">
    <location>
        <begin position="21"/>
        <end position="150"/>
    </location>
</feature>
<comment type="caution">
    <text evidence="8">The sequence shown here is derived from an EMBL/GenBank/DDBJ whole genome shotgun (WGS) entry which is preliminary data.</text>
</comment>
<evidence type="ECO:0000256" key="2">
    <source>
        <dbReference type="ARBA" id="ARBA00007362"/>
    </source>
</evidence>
<evidence type="ECO:0000256" key="6">
    <source>
        <dbReference type="SAM" id="Phobius"/>
    </source>
</evidence>
<dbReference type="Pfam" id="PF00892">
    <property type="entry name" value="EamA"/>
    <property type="match status" value="2"/>
</dbReference>
<evidence type="ECO:0000256" key="3">
    <source>
        <dbReference type="ARBA" id="ARBA00022692"/>
    </source>
</evidence>
<keyword evidence="3 6" id="KW-0812">Transmembrane</keyword>
<evidence type="ECO:0000313" key="8">
    <source>
        <dbReference type="EMBL" id="MEK8046243.1"/>
    </source>
</evidence>
<feature type="transmembrane region" description="Helical" evidence="6">
    <location>
        <begin position="78"/>
        <end position="99"/>
    </location>
</feature>
<evidence type="ECO:0000256" key="1">
    <source>
        <dbReference type="ARBA" id="ARBA00004141"/>
    </source>
</evidence>
<dbReference type="EMBL" id="JBBUTI010000005">
    <property type="protein sequence ID" value="MEK8046243.1"/>
    <property type="molecule type" value="Genomic_DNA"/>
</dbReference>
<feature type="transmembrane region" description="Helical" evidence="6">
    <location>
        <begin position="136"/>
        <end position="157"/>
    </location>
</feature>
<comment type="subcellular location">
    <subcellularLocation>
        <location evidence="1">Membrane</location>
        <topology evidence="1">Multi-pass membrane protein</topology>
    </subcellularLocation>
</comment>
<dbReference type="Proteomes" id="UP001379945">
    <property type="component" value="Unassembled WGS sequence"/>
</dbReference>
<feature type="transmembrane region" description="Helical" evidence="6">
    <location>
        <begin position="303"/>
        <end position="322"/>
    </location>
</feature>
<feature type="transmembrane region" description="Helical" evidence="6">
    <location>
        <begin position="48"/>
        <end position="66"/>
    </location>
</feature>
<dbReference type="SUPFAM" id="SSF103481">
    <property type="entry name" value="Multidrug resistance efflux transporter EmrE"/>
    <property type="match status" value="2"/>
</dbReference>
<organism evidence="8 9">
    <name type="scientific">Ideonella margarita</name>
    <dbReference type="NCBI Taxonomy" id="2984191"/>
    <lineage>
        <taxon>Bacteria</taxon>
        <taxon>Pseudomonadati</taxon>
        <taxon>Pseudomonadota</taxon>
        <taxon>Betaproteobacteria</taxon>
        <taxon>Burkholderiales</taxon>
        <taxon>Sphaerotilaceae</taxon>
        <taxon>Ideonella</taxon>
    </lineage>
</organism>
<reference evidence="8 9" key="1">
    <citation type="submission" date="2024-04" db="EMBL/GenBank/DDBJ databases">
        <title>Novel species of the genus Ideonella isolated from streams.</title>
        <authorList>
            <person name="Lu H."/>
        </authorList>
    </citation>
    <scope>NUCLEOTIDE SEQUENCE [LARGE SCALE GENOMIC DNA]</scope>
    <source>
        <strain evidence="8 9">LYT19W</strain>
    </source>
</reference>
<evidence type="ECO:0000256" key="4">
    <source>
        <dbReference type="ARBA" id="ARBA00022989"/>
    </source>
</evidence>
<comment type="similarity">
    <text evidence="2">Belongs to the EamA transporter family.</text>
</comment>
<dbReference type="InterPro" id="IPR037185">
    <property type="entry name" value="EmrE-like"/>
</dbReference>
<feature type="domain" description="EamA" evidence="7">
    <location>
        <begin position="178"/>
        <end position="313"/>
    </location>
</feature>
<keyword evidence="9" id="KW-1185">Reference proteome</keyword>
<proteinExistence type="inferred from homology"/>
<feature type="transmembrane region" description="Helical" evidence="6">
    <location>
        <begin position="21"/>
        <end position="42"/>
    </location>
</feature>
<dbReference type="PANTHER" id="PTHR32322:SF2">
    <property type="entry name" value="EAMA DOMAIN-CONTAINING PROTEIN"/>
    <property type="match status" value="1"/>
</dbReference>
<keyword evidence="4 6" id="KW-1133">Transmembrane helix</keyword>
<dbReference type="RefSeq" id="WP_341398531.1">
    <property type="nucleotide sequence ID" value="NZ_JBBUTI010000005.1"/>
</dbReference>